<dbReference type="Gene3D" id="1.20.58.1910">
    <property type="match status" value="1"/>
</dbReference>
<protein>
    <submittedName>
        <fullName evidence="1">Uncharacterized protein</fullName>
    </submittedName>
</protein>
<accession>X0I0M8</accession>
<reference evidence="1" key="1">
    <citation type="submission" date="2011-11" db="EMBL/GenBank/DDBJ databases">
        <title>The Genome Sequence of Fusarium oxysporum PHW808.</title>
        <authorList>
            <consortium name="The Broad Institute Genome Sequencing Platform"/>
            <person name="Ma L.-J."/>
            <person name="Gale L.R."/>
            <person name="Schwartz D.C."/>
            <person name="Zhou S."/>
            <person name="Corby-Kistler H."/>
            <person name="Young S.K."/>
            <person name="Zeng Q."/>
            <person name="Gargeya S."/>
            <person name="Fitzgerald M."/>
            <person name="Haas B."/>
            <person name="Abouelleil A."/>
            <person name="Alvarado L."/>
            <person name="Arachchi H.M."/>
            <person name="Berlin A."/>
            <person name="Brown A."/>
            <person name="Chapman S.B."/>
            <person name="Chen Z."/>
            <person name="Dunbar C."/>
            <person name="Freedman E."/>
            <person name="Gearin G."/>
            <person name="Goldberg J."/>
            <person name="Griggs A."/>
            <person name="Gujja S."/>
            <person name="Heiman D."/>
            <person name="Howarth C."/>
            <person name="Larson L."/>
            <person name="Lui A."/>
            <person name="MacDonald P.J.P."/>
            <person name="Montmayeur A."/>
            <person name="Murphy C."/>
            <person name="Neiman D."/>
            <person name="Pearson M."/>
            <person name="Priest M."/>
            <person name="Roberts A."/>
            <person name="Saif S."/>
            <person name="Shea T."/>
            <person name="Shenoy N."/>
            <person name="Sisk P."/>
            <person name="Stolte C."/>
            <person name="Sykes S."/>
            <person name="Wortman J."/>
            <person name="Nusbaum C."/>
            <person name="Birren B."/>
        </authorList>
    </citation>
    <scope>NUCLEOTIDE SEQUENCE [LARGE SCALE GENOMIC DNA]</scope>
    <source>
        <strain evidence="1">54008</strain>
    </source>
</reference>
<gene>
    <name evidence="1" type="ORF">FOPG_16979</name>
</gene>
<sequence length="36" mass="4418">MMKTDKGRRLAKERTERIKAMMEWWEEETANVAEDF</sequence>
<proteinExistence type="predicted"/>
<name>X0I0M8_FUSOX</name>
<dbReference type="HOGENOM" id="CLU_3359733_0_0_1"/>
<dbReference type="Proteomes" id="UP000030676">
    <property type="component" value="Unassembled WGS sequence"/>
</dbReference>
<evidence type="ECO:0000313" key="1">
    <source>
        <dbReference type="EMBL" id="EXL66879.1"/>
    </source>
</evidence>
<dbReference type="AlphaFoldDB" id="X0I0M8"/>
<organism evidence="1">
    <name type="scientific">Fusarium oxysporum f. sp. conglutinans race 2 54008</name>
    <dbReference type="NCBI Taxonomy" id="1089457"/>
    <lineage>
        <taxon>Eukaryota</taxon>
        <taxon>Fungi</taxon>
        <taxon>Dikarya</taxon>
        <taxon>Ascomycota</taxon>
        <taxon>Pezizomycotina</taxon>
        <taxon>Sordariomycetes</taxon>
        <taxon>Hypocreomycetidae</taxon>
        <taxon>Hypocreales</taxon>
        <taxon>Nectriaceae</taxon>
        <taxon>Fusarium</taxon>
        <taxon>Fusarium oxysporum species complex</taxon>
    </lineage>
</organism>
<reference evidence="1" key="2">
    <citation type="submission" date="2014-03" db="EMBL/GenBank/DDBJ databases">
        <title>The Genome Annotation of Fusarium oxysporum PHW808.</title>
        <authorList>
            <consortium name="The Broad Institute Genomics Platform"/>
            <person name="Ma L.-J."/>
            <person name="Corby-Kistler H."/>
            <person name="Broz K."/>
            <person name="Gale L.R."/>
            <person name="Jonkers W."/>
            <person name="O'Donnell K."/>
            <person name="Ploetz R."/>
            <person name="Steinberg C."/>
            <person name="Schwartz D.C."/>
            <person name="VanEtten H."/>
            <person name="Zhou S."/>
            <person name="Young S.K."/>
            <person name="Zeng Q."/>
            <person name="Gargeya S."/>
            <person name="Fitzgerald M."/>
            <person name="Abouelleil A."/>
            <person name="Alvarado L."/>
            <person name="Chapman S.B."/>
            <person name="Gainer-Dewar J."/>
            <person name="Goldberg J."/>
            <person name="Griggs A."/>
            <person name="Gujja S."/>
            <person name="Hansen M."/>
            <person name="Howarth C."/>
            <person name="Imamovic A."/>
            <person name="Ireland A."/>
            <person name="Larimer J."/>
            <person name="McCowan C."/>
            <person name="Murphy C."/>
            <person name="Pearson M."/>
            <person name="Poon T.W."/>
            <person name="Priest M."/>
            <person name="Roberts A."/>
            <person name="Saif S."/>
            <person name="Shea T."/>
            <person name="Sykes S."/>
            <person name="Wortman J."/>
            <person name="Nusbaum C."/>
            <person name="Birren B."/>
        </authorList>
    </citation>
    <scope>NUCLEOTIDE SEQUENCE</scope>
    <source>
        <strain evidence="1">54008</strain>
    </source>
</reference>
<dbReference type="EMBL" id="KK033400">
    <property type="protein sequence ID" value="EXL66879.1"/>
    <property type="molecule type" value="Genomic_DNA"/>
</dbReference>